<sequence length="313" mass="35832">MKKHKLNLILLLSFLAICLLISFLYEPVLSNWMTVRVPSLKSQDGLSFPPYSPNTVKPFGTDLVGFTLLSKLIQGFKYTFIIVFFLSLAQLTISFIISSFTFKYQKKRWVGYVLTYLDKLLTLFPKPFLLLLLIIPIYFTTIFNTEPNPSSNQVLLIKQLIVLLLISLPNLIQLFHNELIYLFQTDYAKASLVLGSTPRRMMLVALRPQLNILSFALFFKTVTQNLALFVYLAYFNYFLGGTLLIELDLGTQYYLPLSNEWSGIIGQNIQYLAVTPWTLLIPMAAYCLFIFIVSQINQNLKSILTGVEANEII</sequence>
<dbReference type="EMBL" id="JAVBVO010000003">
    <property type="protein sequence ID" value="MDZ5759001.1"/>
    <property type="molecule type" value="Genomic_DNA"/>
</dbReference>
<evidence type="ECO:0000256" key="1">
    <source>
        <dbReference type="SAM" id="Phobius"/>
    </source>
</evidence>
<comment type="caution">
    <text evidence="2">The sequence shown here is derived from an EMBL/GenBank/DDBJ whole genome shotgun (WGS) entry which is preliminary data.</text>
</comment>
<gene>
    <name evidence="2" type="ORF">RAK27_10065</name>
</gene>
<dbReference type="AlphaFoldDB" id="A0AAW9K2Q9"/>
<reference evidence="2" key="1">
    <citation type="submission" date="2023-08" db="EMBL/GenBank/DDBJ databases">
        <title>Genomic characterization of piscicolin 126 produced by Carnobacterium maltaromaticum CM22 strain isolated from salmon (Salmo salar).</title>
        <authorList>
            <person name="Gonzalez-Gragera E."/>
            <person name="Garcia-Lopez J.D."/>
            <person name="Teso-Perez C."/>
            <person name="Gimenez-Hernandez I."/>
            <person name="Peralta-Sanchez J.M."/>
            <person name="Valdivia E."/>
            <person name="Montalban-Lopez M."/>
            <person name="Martin-Platero A.M."/>
            <person name="Banos A."/>
            <person name="Martinez-Bueno M."/>
        </authorList>
    </citation>
    <scope>NUCLEOTIDE SEQUENCE</scope>
    <source>
        <strain evidence="2">CM22</strain>
    </source>
</reference>
<evidence type="ECO:0000313" key="3">
    <source>
        <dbReference type="Proteomes" id="UP001290462"/>
    </source>
</evidence>
<dbReference type="Proteomes" id="UP001290462">
    <property type="component" value="Unassembled WGS sequence"/>
</dbReference>
<name>A0AAW9K2Q9_CARML</name>
<dbReference type="PANTHER" id="PTHR43839">
    <property type="entry name" value="OPPC IN A BINDING PROTEIN-DEPENDENT TRANSPORT SYSTEM"/>
    <property type="match status" value="1"/>
</dbReference>
<organism evidence="2 3">
    <name type="scientific">Carnobacterium maltaromaticum</name>
    <name type="common">Carnobacterium piscicola</name>
    <dbReference type="NCBI Taxonomy" id="2751"/>
    <lineage>
        <taxon>Bacteria</taxon>
        <taxon>Bacillati</taxon>
        <taxon>Bacillota</taxon>
        <taxon>Bacilli</taxon>
        <taxon>Lactobacillales</taxon>
        <taxon>Carnobacteriaceae</taxon>
        <taxon>Carnobacterium</taxon>
    </lineage>
</organism>
<proteinExistence type="predicted"/>
<feature type="transmembrane region" description="Helical" evidence="1">
    <location>
        <begin position="269"/>
        <end position="293"/>
    </location>
</feature>
<protein>
    <submittedName>
        <fullName evidence="2">Peptide ABC transporter permease</fullName>
    </submittedName>
</protein>
<accession>A0AAW9K2Q9</accession>
<keyword evidence="1" id="KW-0472">Membrane</keyword>
<evidence type="ECO:0000313" key="2">
    <source>
        <dbReference type="EMBL" id="MDZ5759001.1"/>
    </source>
</evidence>
<keyword evidence="1" id="KW-1133">Transmembrane helix</keyword>
<dbReference type="RefSeq" id="WP_322809001.1">
    <property type="nucleotide sequence ID" value="NZ_JAVBVO010000003.1"/>
</dbReference>
<feature type="transmembrane region" description="Helical" evidence="1">
    <location>
        <begin position="123"/>
        <end position="143"/>
    </location>
</feature>
<keyword evidence="1" id="KW-0812">Transmembrane</keyword>
<feature type="transmembrane region" description="Helical" evidence="1">
    <location>
        <begin position="78"/>
        <end position="102"/>
    </location>
</feature>
<feature type="transmembrane region" description="Helical" evidence="1">
    <location>
        <begin position="155"/>
        <end position="175"/>
    </location>
</feature>
<dbReference type="PANTHER" id="PTHR43839:SF3">
    <property type="entry name" value="OLIGOPEPTIDE ABC TRANSPORTER, PERMEASE PROTEIN"/>
    <property type="match status" value="1"/>
</dbReference>